<reference evidence="1" key="1">
    <citation type="submission" date="2020-11" db="EMBL/GenBank/DDBJ databases">
        <authorList>
            <consortium name="DOE Joint Genome Institute"/>
            <person name="Ahrendt S."/>
            <person name="Riley R."/>
            <person name="Andreopoulos W."/>
            <person name="Labutti K."/>
            <person name="Pangilinan J."/>
            <person name="Ruiz-Duenas F.J."/>
            <person name="Barrasa J.M."/>
            <person name="Sanchez-Garcia M."/>
            <person name="Camarero S."/>
            <person name="Miyauchi S."/>
            <person name="Serrano A."/>
            <person name="Linde D."/>
            <person name="Babiker R."/>
            <person name="Drula E."/>
            <person name="Ayuso-Fernandez I."/>
            <person name="Pacheco R."/>
            <person name="Padilla G."/>
            <person name="Ferreira P."/>
            <person name="Barriuso J."/>
            <person name="Kellner H."/>
            <person name="Castanera R."/>
            <person name="Alfaro M."/>
            <person name="Ramirez L."/>
            <person name="Pisabarro A.G."/>
            <person name="Kuo A."/>
            <person name="Tritt A."/>
            <person name="Lipzen A."/>
            <person name="He G."/>
            <person name="Yan M."/>
            <person name="Ng V."/>
            <person name="Cullen D."/>
            <person name="Martin F."/>
            <person name="Rosso M.-N."/>
            <person name="Henrissat B."/>
            <person name="Hibbett D."/>
            <person name="Martinez A.T."/>
            <person name="Grigoriev I.V."/>
        </authorList>
    </citation>
    <scope>NUCLEOTIDE SEQUENCE</scope>
    <source>
        <strain evidence="1">ATCC 90797</strain>
    </source>
</reference>
<name>A0A9P5ZHE0_PLEER</name>
<organism evidence="1 2">
    <name type="scientific">Pleurotus eryngii</name>
    <name type="common">Boletus of the steppes</name>
    <dbReference type="NCBI Taxonomy" id="5323"/>
    <lineage>
        <taxon>Eukaryota</taxon>
        <taxon>Fungi</taxon>
        <taxon>Dikarya</taxon>
        <taxon>Basidiomycota</taxon>
        <taxon>Agaricomycotina</taxon>
        <taxon>Agaricomycetes</taxon>
        <taxon>Agaricomycetidae</taxon>
        <taxon>Agaricales</taxon>
        <taxon>Pleurotineae</taxon>
        <taxon>Pleurotaceae</taxon>
        <taxon>Pleurotus</taxon>
    </lineage>
</organism>
<evidence type="ECO:0000313" key="1">
    <source>
        <dbReference type="EMBL" id="KAF9487138.1"/>
    </source>
</evidence>
<accession>A0A9P5ZHE0</accession>
<comment type="caution">
    <text evidence="1">The sequence shown here is derived from an EMBL/GenBank/DDBJ whole genome shotgun (WGS) entry which is preliminary data.</text>
</comment>
<sequence length="245" mass="28327">MTNVLDERMSVVGPYVKITTSRIIEKNICKAKPHPDLIPSLLHPKRRSFDATQKTMDMTWTRPEMSRCCHCPVFEDGKEELMVVQGTVFDGVVEFRDLGSIMLFFKNLLPPLPEQEWFVAATPLLLDLIHIKFACQIELSSGGTAAIWRGESGIRWMLDKKMGTVHDWPLSDEPTEAHPDVVHIRQAPHEKQRKGDNGTYVYNLPLSLLLINRSERPAMIFWIYVNSYSEYNRCDYMKEIPEKIY</sequence>
<gene>
    <name evidence="1" type="ORF">BDN71DRAFT_1437061</name>
</gene>
<proteinExistence type="predicted"/>
<dbReference type="AlphaFoldDB" id="A0A9P5ZHE0"/>
<protein>
    <submittedName>
        <fullName evidence="1">Uncharacterized protein</fullName>
    </submittedName>
</protein>
<keyword evidence="2" id="KW-1185">Reference proteome</keyword>
<evidence type="ECO:0000313" key="2">
    <source>
        <dbReference type="Proteomes" id="UP000807025"/>
    </source>
</evidence>
<dbReference type="Proteomes" id="UP000807025">
    <property type="component" value="Unassembled WGS sequence"/>
</dbReference>
<dbReference type="EMBL" id="MU154812">
    <property type="protein sequence ID" value="KAF9487138.1"/>
    <property type="molecule type" value="Genomic_DNA"/>
</dbReference>